<dbReference type="EMBL" id="LAZR01012956">
    <property type="protein sequence ID" value="KKM24275.1"/>
    <property type="molecule type" value="Genomic_DNA"/>
</dbReference>
<sequence>MATTTSTPSAPSIDVISQPGPAKPLTYEERKHLLANIRHNMGRSRLAVKGSSDMHPYWARSTDMEEMSRLESLGFRVVVDDHKKPRYKASGLRQDGTYIVGDVILMEVPNEVYDILEQENLNTAKSLVASAKDTFKDEAERQGVPVFEVKPKVKEVK</sequence>
<feature type="compositionally biased region" description="Low complexity" evidence="1">
    <location>
        <begin position="1"/>
        <end position="12"/>
    </location>
</feature>
<protein>
    <submittedName>
        <fullName evidence="2">Uncharacterized protein</fullName>
    </submittedName>
</protein>
<gene>
    <name evidence="2" type="ORF">LCGC14_1606720</name>
</gene>
<accession>A0A0F9L9H3</accession>
<reference evidence="2" key="1">
    <citation type="journal article" date="2015" name="Nature">
        <title>Complex archaea that bridge the gap between prokaryotes and eukaryotes.</title>
        <authorList>
            <person name="Spang A."/>
            <person name="Saw J.H."/>
            <person name="Jorgensen S.L."/>
            <person name="Zaremba-Niedzwiedzka K."/>
            <person name="Martijn J."/>
            <person name="Lind A.E."/>
            <person name="van Eijk R."/>
            <person name="Schleper C."/>
            <person name="Guy L."/>
            <person name="Ettema T.J."/>
        </authorList>
    </citation>
    <scope>NUCLEOTIDE SEQUENCE</scope>
</reference>
<dbReference type="AlphaFoldDB" id="A0A0F9L9H3"/>
<organism evidence="2">
    <name type="scientific">marine sediment metagenome</name>
    <dbReference type="NCBI Taxonomy" id="412755"/>
    <lineage>
        <taxon>unclassified sequences</taxon>
        <taxon>metagenomes</taxon>
        <taxon>ecological metagenomes</taxon>
    </lineage>
</organism>
<name>A0A0F9L9H3_9ZZZZ</name>
<evidence type="ECO:0000256" key="1">
    <source>
        <dbReference type="SAM" id="MobiDB-lite"/>
    </source>
</evidence>
<feature type="region of interest" description="Disordered" evidence="1">
    <location>
        <begin position="1"/>
        <end position="22"/>
    </location>
</feature>
<comment type="caution">
    <text evidence="2">The sequence shown here is derived from an EMBL/GenBank/DDBJ whole genome shotgun (WGS) entry which is preliminary data.</text>
</comment>
<evidence type="ECO:0000313" key="2">
    <source>
        <dbReference type="EMBL" id="KKM24275.1"/>
    </source>
</evidence>
<proteinExistence type="predicted"/>